<dbReference type="EMBL" id="MVHF01000041">
    <property type="protein sequence ID" value="ORA28200.1"/>
    <property type="molecule type" value="Genomic_DNA"/>
</dbReference>
<evidence type="ECO:0000313" key="1">
    <source>
        <dbReference type="EMBL" id="ORA28200.1"/>
    </source>
</evidence>
<name>A0A1X0ADQ9_9MYCO</name>
<dbReference type="NCBIfam" id="TIGR02243">
    <property type="entry name" value="putative baseplate assembly protein"/>
    <property type="match status" value="1"/>
</dbReference>
<sequence length="655" mass="71372">MLPAPNLDDRTFQNLVDEARRRVRQRCPEWSDHNISDPGITLIETFAMMVDQLIYRLNRVPDRNYIKFLELLGMELRPPGAAQGEATFWLSAPQPQTITVREETEVSTDRTDLDEPIVFSTIEKLDIVPCSLDGGRVATQSGGGEPVPQNNEPGSGEFRCFSERPVPGDALLIGLDCAVPSCAVLLRVDCRVSGVGVDPTNPPYVWEAWTGGPDWVPCEPGRDETKAFNKPGDVILHVPRGHVLDSPPRVGGEARGWLRCRLVDTTPGQSTYSESPFITSISACTVGGTARIIHARVVRDEPMGTSDGTAGQRFGLQHRPVLPWNGTALTVVGESETPWQAVEHFGEQDDSSRSFHIDPVAGEIVFGPMVREADGAVRQYGKVPPRSSALVMTAYRTGGGRKGNVGVGRIRVLKTSVPYVARVENRRAAVGGAEAETVDEVKVRGPMLLRSRGKAVTAQDFEQLTLDVAPEVARAHCLTAVDAREAGTVRVLIVPHVASDEMDLVRREDLIPEPETIQRIKNHLNRRRLIGTRVVVEPPRYRGVTVVVALAVLPGYSRTQVKTDVQRALNALLHPLTGGPNGTGWPMGRAVQVHEVAAALAPVAGVDMGRKVTVQLFGFDPITGERSTEPAEVIPLARNELAYAFGKHSVRMADR</sequence>
<dbReference type="OrthoDB" id="9027184at2"/>
<dbReference type="STRING" id="1927124.BST13_29005"/>
<dbReference type="AlphaFoldDB" id="A0A1X0ADQ9"/>
<reference evidence="1 2" key="1">
    <citation type="submission" date="2017-02" db="EMBL/GenBank/DDBJ databases">
        <title>The new phylogeny of genus Mycobacterium.</title>
        <authorList>
            <person name="Tortoli E."/>
            <person name="Trovato A."/>
            <person name="Cirillo D.M."/>
        </authorList>
    </citation>
    <scope>NUCLEOTIDE SEQUENCE [LARGE SCALE GENOMIC DNA]</scope>
    <source>
        <strain evidence="1 2">RW6</strain>
    </source>
</reference>
<dbReference type="InterPro" id="IPR011749">
    <property type="entry name" value="CHP02243"/>
</dbReference>
<evidence type="ECO:0000313" key="2">
    <source>
        <dbReference type="Proteomes" id="UP000192448"/>
    </source>
</evidence>
<proteinExistence type="predicted"/>
<keyword evidence="2" id="KW-1185">Reference proteome</keyword>
<dbReference type="Proteomes" id="UP000192448">
    <property type="component" value="Unassembled WGS sequence"/>
</dbReference>
<protein>
    <submittedName>
        <fullName evidence="1">Putative baseplate assembly protein</fullName>
    </submittedName>
</protein>
<organism evidence="1 2">
    <name type="scientific">Mycobacterium aquaticum</name>
    <dbReference type="NCBI Taxonomy" id="1927124"/>
    <lineage>
        <taxon>Bacteria</taxon>
        <taxon>Bacillati</taxon>
        <taxon>Actinomycetota</taxon>
        <taxon>Actinomycetes</taxon>
        <taxon>Mycobacteriales</taxon>
        <taxon>Mycobacteriaceae</taxon>
        <taxon>Mycobacterium</taxon>
    </lineage>
</organism>
<accession>A0A1X0ADQ9</accession>
<gene>
    <name evidence="1" type="ORF">BST13_29005</name>
</gene>
<dbReference type="RefSeq" id="WP_083168431.1">
    <property type="nucleotide sequence ID" value="NZ_MVHF01000041.1"/>
</dbReference>
<comment type="caution">
    <text evidence="1">The sequence shown here is derived from an EMBL/GenBank/DDBJ whole genome shotgun (WGS) entry which is preliminary data.</text>
</comment>